<proteinExistence type="predicted"/>
<dbReference type="EnsemblMetazoa" id="SMAR013616-RA">
    <property type="protein sequence ID" value="SMAR013616-PA"/>
    <property type="gene ID" value="SMAR013616"/>
</dbReference>
<dbReference type="HOGENOM" id="CLU_845486_0_0_1"/>
<sequence length="329" mass="37323">MDSMTRSNSFQFPKQSCADWRIKPRDSRSHIGINPAPTAEKIKRRSGSGFIATSIDFTHLAGLDGNIVSKLENINLGKLDLGEEVTKIVFMKPLQLDVRPIFLHYKEEELMVPTVKAFDVTSMKFENLENNRTLRSTEFNICLYISMLVDNSYKQFAVVDLETDGVRTNVMICDVNIPPVETVITLAEITVTDPAFYMVAGYVALPRLFLMLTPGGRFPETELQLLPNNVAFVCPRRTTTWQGLFYSGYFIQIVLLLTYQHHDDIVGNQQQHEEVNRPLERLFSMRSGDGEHDLESSEHFGLMSNDAIAAAGDSYRLHYHFAMQINNAC</sequence>
<dbReference type="EMBL" id="JH432107">
    <property type="status" value="NOT_ANNOTATED_CDS"/>
    <property type="molecule type" value="Genomic_DNA"/>
</dbReference>
<keyword evidence="2" id="KW-1185">Reference proteome</keyword>
<accession>T1JID5</accession>
<reference evidence="1" key="2">
    <citation type="submission" date="2015-02" db="UniProtKB">
        <authorList>
            <consortium name="EnsemblMetazoa"/>
        </authorList>
    </citation>
    <scope>IDENTIFICATION</scope>
</reference>
<name>T1JID5_STRMM</name>
<evidence type="ECO:0000313" key="2">
    <source>
        <dbReference type="Proteomes" id="UP000014500"/>
    </source>
</evidence>
<reference evidence="2" key="1">
    <citation type="submission" date="2011-05" db="EMBL/GenBank/DDBJ databases">
        <authorList>
            <person name="Richards S.R."/>
            <person name="Qu J."/>
            <person name="Jiang H."/>
            <person name="Jhangiani S.N."/>
            <person name="Agravi P."/>
            <person name="Goodspeed R."/>
            <person name="Gross S."/>
            <person name="Mandapat C."/>
            <person name="Jackson L."/>
            <person name="Mathew T."/>
            <person name="Pu L."/>
            <person name="Thornton R."/>
            <person name="Saada N."/>
            <person name="Wilczek-Boney K.B."/>
            <person name="Lee S."/>
            <person name="Kovar C."/>
            <person name="Wu Y."/>
            <person name="Scherer S.E."/>
            <person name="Worley K.C."/>
            <person name="Muzny D.M."/>
            <person name="Gibbs R."/>
        </authorList>
    </citation>
    <scope>NUCLEOTIDE SEQUENCE</scope>
    <source>
        <strain evidence="2">Brora</strain>
    </source>
</reference>
<dbReference type="Proteomes" id="UP000014500">
    <property type="component" value="Unassembled WGS sequence"/>
</dbReference>
<organism evidence="1 2">
    <name type="scientific">Strigamia maritima</name>
    <name type="common">European centipede</name>
    <name type="synonym">Geophilus maritimus</name>
    <dbReference type="NCBI Taxonomy" id="126957"/>
    <lineage>
        <taxon>Eukaryota</taxon>
        <taxon>Metazoa</taxon>
        <taxon>Ecdysozoa</taxon>
        <taxon>Arthropoda</taxon>
        <taxon>Myriapoda</taxon>
        <taxon>Chilopoda</taxon>
        <taxon>Pleurostigmophora</taxon>
        <taxon>Geophilomorpha</taxon>
        <taxon>Linotaeniidae</taxon>
        <taxon>Strigamia</taxon>
    </lineage>
</organism>
<dbReference type="AlphaFoldDB" id="T1JID5"/>
<evidence type="ECO:0000313" key="1">
    <source>
        <dbReference type="EnsemblMetazoa" id="SMAR013616-PA"/>
    </source>
</evidence>
<protein>
    <submittedName>
        <fullName evidence="1">Uncharacterized protein</fullName>
    </submittedName>
</protein>